<protein>
    <submittedName>
        <fullName evidence="3">CAAX amino terminal protease self-immunity</fullName>
    </submittedName>
</protein>
<keyword evidence="4" id="KW-1185">Reference proteome</keyword>
<dbReference type="GO" id="GO:0006508">
    <property type="term" value="P:proteolysis"/>
    <property type="evidence" value="ECO:0007669"/>
    <property type="project" value="UniProtKB-KW"/>
</dbReference>
<evidence type="ECO:0000259" key="2">
    <source>
        <dbReference type="Pfam" id="PF02517"/>
    </source>
</evidence>
<dbReference type="RefSeq" id="WP_055260081.1">
    <property type="nucleotide sequence ID" value="NZ_BCMV01000009.1"/>
</dbReference>
<dbReference type="InterPro" id="IPR052710">
    <property type="entry name" value="CAAX_protease"/>
</dbReference>
<evidence type="ECO:0000313" key="4">
    <source>
        <dbReference type="Proteomes" id="UP000095488"/>
    </source>
</evidence>
<feature type="transmembrane region" description="Helical" evidence="1">
    <location>
        <begin position="20"/>
        <end position="47"/>
    </location>
</feature>
<evidence type="ECO:0000256" key="1">
    <source>
        <dbReference type="SAM" id="Phobius"/>
    </source>
</evidence>
<dbReference type="PANTHER" id="PTHR36435">
    <property type="entry name" value="SLR1288 PROTEIN"/>
    <property type="match status" value="1"/>
</dbReference>
<feature type="transmembrane region" description="Helical" evidence="1">
    <location>
        <begin position="151"/>
        <end position="170"/>
    </location>
</feature>
<dbReference type="GO" id="GO:0008233">
    <property type="term" value="F:peptidase activity"/>
    <property type="evidence" value="ECO:0007669"/>
    <property type="project" value="UniProtKB-KW"/>
</dbReference>
<name>A0ABM9UUS7_SARVE</name>
<evidence type="ECO:0000313" key="3">
    <source>
        <dbReference type="EMBL" id="CUO16452.1"/>
    </source>
</evidence>
<dbReference type="Pfam" id="PF02517">
    <property type="entry name" value="Rce1-like"/>
    <property type="match status" value="1"/>
</dbReference>
<feature type="transmembrane region" description="Helical" evidence="1">
    <location>
        <begin position="208"/>
        <end position="229"/>
    </location>
</feature>
<accession>A0ABM9UUS7</accession>
<keyword evidence="1" id="KW-1133">Transmembrane helix</keyword>
<feature type="transmembrane region" description="Helical" evidence="1">
    <location>
        <begin position="241"/>
        <end position="268"/>
    </location>
</feature>
<keyword evidence="1" id="KW-0472">Membrane</keyword>
<dbReference type="PANTHER" id="PTHR36435:SF1">
    <property type="entry name" value="CAAX AMINO TERMINAL PROTEASE FAMILY PROTEIN"/>
    <property type="match status" value="1"/>
</dbReference>
<keyword evidence="3" id="KW-0645">Protease</keyword>
<gene>
    <name evidence="3" type="ORF">ERS852473_02079</name>
</gene>
<feature type="transmembrane region" description="Helical" evidence="1">
    <location>
        <begin position="182"/>
        <end position="202"/>
    </location>
</feature>
<dbReference type="InterPro" id="IPR003675">
    <property type="entry name" value="Rce1/LyrA-like_dom"/>
</dbReference>
<organism evidence="3 4">
    <name type="scientific">Sarcina ventriculi</name>
    <name type="common">Clostridium ventriculi</name>
    <dbReference type="NCBI Taxonomy" id="1267"/>
    <lineage>
        <taxon>Bacteria</taxon>
        <taxon>Bacillati</taxon>
        <taxon>Bacillota</taxon>
        <taxon>Clostridia</taxon>
        <taxon>Eubacteriales</taxon>
        <taxon>Clostridiaceae</taxon>
        <taxon>Sarcina</taxon>
    </lineage>
</organism>
<feature type="transmembrane region" description="Helical" evidence="1">
    <location>
        <begin position="67"/>
        <end position="88"/>
    </location>
</feature>
<feature type="transmembrane region" description="Helical" evidence="1">
    <location>
        <begin position="109"/>
        <end position="131"/>
    </location>
</feature>
<keyword evidence="3" id="KW-0378">Hydrolase</keyword>
<sequence length="278" mass="31769">MNFFSKLNIYKRMNNGEINICKLSIIGIIIIALFNDYISATLNIIVIKTLLMFNLPIKILQLGIIRFILEFLCTTLSLLLICFILVKINRYSKKSYRDLSKPIKLKHGYYYAGLLIIGLRIFFEGSLSHITKLIPMPENISKAFETMSLDPIYLLLTVCVFAPFIEEFIYRGLFLNGLLKKYSPKVAIILSALIFAIAHRNIPQGVNAFFLGLFLATVYYKTHSLYICIFMHFINNFCAQFIALLSLGTISIIVQSIIYVIIGLYLMYKGLKGLNVII</sequence>
<feature type="domain" description="CAAX prenyl protease 2/Lysostaphin resistance protein A-like" evidence="2">
    <location>
        <begin position="151"/>
        <end position="237"/>
    </location>
</feature>
<dbReference type="Proteomes" id="UP000095488">
    <property type="component" value="Unassembled WGS sequence"/>
</dbReference>
<proteinExistence type="predicted"/>
<reference evidence="3 4" key="1">
    <citation type="submission" date="2015-09" db="EMBL/GenBank/DDBJ databases">
        <authorList>
            <consortium name="Pathogen Informatics"/>
        </authorList>
    </citation>
    <scope>NUCLEOTIDE SEQUENCE [LARGE SCALE GENOMIC DNA]</scope>
    <source>
        <strain evidence="3 4">2789STDY5834858</strain>
    </source>
</reference>
<comment type="caution">
    <text evidence="3">The sequence shown here is derived from an EMBL/GenBank/DDBJ whole genome shotgun (WGS) entry which is preliminary data.</text>
</comment>
<dbReference type="EMBL" id="CYZR01000008">
    <property type="protein sequence ID" value="CUO16452.1"/>
    <property type="molecule type" value="Genomic_DNA"/>
</dbReference>
<keyword evidence="1" id="KW-0812">Transmembrane</keyword>